<keyword evidence="2" id="KW-1185">Reference proteome</keyword>
<accession>C4K6I4</accession>
<dbReference type="AlphaFoldDB" id="C4K6I4"/>
<gene>
    <name evidence="1" type="ordered locus">HDEF_1562</name>
</gene>
<protein>
    <submittedName>
        <fullName evidence="1">Uncharacterized protein</fullName>
    </submittedName>
</protein>
<proteinExistence type="predicted"/>
<evidence type="ECO:0000313" key="1">
    <source>
        <dbReference type="EMBL" id="ACQ68177.1"/>
    </source>
</evidence>
<dbReference type="KEGG" id="hde:HDEF_1562"/>
<name>C4K6I4_HAMD5</name>
<evidence type="ECO:0000313" key="2">
    <source>
        <dbReference type="Proteomes" id="UP000002334"/>
    </source>
</evidence>
<dbReference type="HOGENOM" id="CLU_3403901_0_0_6"/>
<dbReference type="Proteomes" id="UP000002334">
    <property type="component" value="Chromosome"/>
</dbReference>
<reference evidence="1 2" key="1">
    <citation type="journal article" date="2009" name="Proc. Natl. Acad. Sci. U.S.A.">
        <title>Hamiltonella defensa, genome evolution of protective bacterial endosymbiont from pathogenic ancestors.</title>
        <authorList>
            <person name="Degnan P.H."/>
            <person name="Yu Y."/>
            <person name="Sisneros N."/>
            <person name="Wing R.A."/>
            <person name="Moran N.A."/>
        </authorList>
    </citation>
    <scope>NUCLEOTIDE SEQUENCE [LARGE SCALE GENOMIC DNA]</scope>
    <source>
        <strain evidence="2">5AT</strain>
    </source>
</reference>
<sequence length="30" mass="3673">MTTHKNERFLQFFYNLKSQNTLNLSNNIKK</sequence>
<dbReference type="EMBL" id="CP001277">
    <property type="protein sequence ID" value="ACQ68177.1"/>
    <property type="molecule type" value="Genomic_DNA"/>
</dbReference>
<organism evidence="1 2">
    <name type="scientific">Hamiltonella defensa subsp. Acyrthosiphon pisum (strain 5AT)</name>
    <dbReference type="NCBI Taxonomy" id="572265"/>
    <lineage>
        <taxon>Bacteria</taxon>
        <taxon>Pseudomonadati</taxon>
        <taxon>Pseudomonadota</taxon>
        <taxon>Gammaproteobacteria</taxon>
        <taxon>Enterobacterales</taxon>
        <taxon>Enterobacteriaceae</taxon>
        <taxon>aphid secondary symbionts</taxon>
        <taxon>Candidatus Williamhamiltonella</taxon>
    </lineage>
</organism>